<dbReference type="InterPro" id="IPR004000">
    <property type="entry name" value="Actin"/>
</dbReference>
<evidence type="ECO:0000256" key="1">
    <source>
        <dbReference type="RuleBase" id="RU000487"/>
    </source>
</evidence>
<evidence type="ECO:0000313" key="2">
    <source>
        <dbReference type="EMBL" id="EAY22239.1"/>
    </source>
</evidence>
<dbReference type="Pfam" id="PF00022">
    <property type="entry name" value="Actin"/>
    <property type="match status" value="1"/>
</dbReference>
<reference evidence="2" key="1">
    <citation type="submission" date="2006-10" db="EMBL/GenBank/DDBJ databases">
        <authorList>
            <person name="Amadeo P."/>
            <person name="Zhao Q."/>
            <person name="Wortman J."/>
            <person name="Fraser-Liggett C."/>
            <person name="Carlton J."/>
        </authorList>
    </citation>
    <scope>NUCLEOTIDE SEQUENCE</scope>
    <source>
        <strain evidence="2">G3</strain>
    </source>
</reference>
<protein>
    <submittedName>
        <fullName evidence="2">Actin family protein</fullName>
    </submittedName>
</protein>
<accession>A2DBN6</accession>
<dbReference type="KEGG" id="tva:5467794"/>
<dbReference type="GO" id="GO:0015629">
    <property type="term" value="C:actin cytoskeleton"/>
    <property type="evidence" value="ECO:0000318"/>
    <property type="project" value="GO_Central"/>
</dbReference>
<dbReference type="SMART" id="SM00268">
    <property type="entry name" value="ACTIN"/>
    <property type="match status" value="1"/>
</dbReference>
<gene>
    <name evidence="2" type="ORF">TVAG_094140</name>
</gene>
<dbReference type="eggNOG" id="KOG0676">
    <property type="taxonomic scope" value="Eukaryota"/>
</dbReference>
<dbReference type="STRING" id="5722.A2DBN6"/>
<dbReference type="VEuPathDB" id="TrichDB:TVAG_094140"/>
<dbReference type="FunFam" id="3.30.420.40:FF:000050">
    <property type="entry name" value="Actin, alpha skeletal muscle"/>
    <property type="match status" value="1"/>
</dbReference>
<dbReference type="OrthoDB" id="5132116at2759"/>
<dbReference type="PROSITE" id="PS00432">
    <property type="entry name" value="ACTINS_2"/>
    <property type="match status" value="1"/>
</dbReference>
<dbReference type="RefSeq" id="XP_001583225.1">
    <property type="nucleotide sequence ID" value="XM_001583175.1"/>
</dbReference>
<dbReference type="FunFam" id="3.30.420.40:FF:000058">
    <property type="entry name" value="Putative actin-related protein 5"/>
    <property type="match status" value="1"/>
</dbReference>
<dbReference type="Gene3D" id="3.90.640.10">
    <property type="entry name" value="Actin, Chain A, domain 4"/>
    <property type="match status" value="1"/>
</dbReference>
<reference evidence="2" key="2">
    <citation type="journal article" date="2007" name="Science">
        <title>Draft genome sequence of the sexually transmitted pathogen Trichomonas vaginalis.</title>
        <authorList>
            <person name="Carlton J.M."/>
            <person name="Hirt R.P."/>
            <person name="Silva J.C."/>
            <person name="Delcher A.L."/>
            <person name="Schatz M."/>
            <person name="Zhao Q."/>
            <person name="Wortman J.R."/>
            <person name="Bidwell S.L."/>
            <person name="Alsmark U.C.M."/>
            <person name="Besteiro S."/>
            <person name="Sicheritz-Ponten T."/>
            <person name="Noel C.J."/>
            <person name="Dacks J.B."/>
            <person name="Foster P.G."/>
            <person name="Simillion C."/>
            <person name="Van de Peer Y."/>
            <person name="Miranda-Saavedra D."/>
            <person name="Barton G.J."/>
            <person name="Westrop G.D."/>
            <person name="Mueller S."/>
            <person name="Dessi D."/>
            <person name="Fiori P.L."/>
            <person name="Ren Q."/>
            <person name="Paulsen I."/>
            <person name="Zhang H."/>
            <person name="Bastida-Corcuera F.D."/>
            <person name="Simoes-Barbosa A."/>
            <person name="Brown M.T."/>
            <person name="Hayes R.D."/>
            <person name="Mukherjee M."/>
            <person name="Okumura C.Y."/>
            <person name="Schneider R."/>
            <person name="Smith A.J."/>
            <person name="Vanacova S."/>
            <person name="Villalvazo M."/>
            <person name="Haas B.J."/>
            <person name="Pertea M."/>
            <person name="Feldblyum T.V."/>
            <person name="Utterback T.R."/>
            <person name="Shu C.L."/>
            <person name="Osoegawa K."/>
            <person name="de Jong P.J."/>
            <person name="Hrdy I."/>
            <person name="Horvathova L."/>
            <person name="Zubacova Z."/>
            <person name="Dolezal P."/>
            <person name="Malik S.B."/>
            <person name="Logsdon J.M. Jr."/>
            <person name="Henze K."/>
            <person name="Gupta A."/>
            <person name="Wang C.C."/>
            <person name="Dunne R.L."/>
            <person name="Upcroft J.A."/>
            <person name="Upcroft P."/>
            <person name="White O."/>
            <person name="Salzberg S.L."/>
            <person name="Tang P."/>
            <person name="Chiu C.-H."/>
            <person name="Lee Y.-S."/>
            <person name="Embley T.M."/>
            <person name="Coombs G.H."/>
            <person name="Mottram J.C."/>
            <person name="Tachezy J."/>
            <person name="Fraser-Liggett C.M."/>
            <person name="Johnson P.J."/>
        </authorList>
    </citation>
    <scope>NUCLEOTIDE SEQUENCE [LARGE SCALE GENOMIC DNA]</scope>
    <source>
        <strain evidence="2">G3</strain>
    </source>
</reference>
<dbReference type="Gene3D" id="3.30.420.40">
    <property type="match status" value="2"/>
</dbReference>
<dbReference type="PANTHER" id="PTHR11937">
    <property type="entry name" value="ACTIN"/>
    <property type="match status" value="1"/>
</dbReference>
<name>A2DBN6_TRIV3</name>
<dbReference type="InterPro" id="IPR004001">
    <property type="entry name" value="Actin_CS"/>
</dbReference>
<dbReference type="InParanoid" id="A2DBN6"/>
<dbReference type="InterPro" id="IPR043129">
    <property type="entry name" value="ATPase_NBD"/>
</dbReference>
<evidence type="ECO:0000313" key="3">
    <source>
        <dbReference type="Proteomes" id="UP000001542"/>
    </source>
</evidence>
<dbReference type="SMR" id="A2DBN6"/>
<proteinExistence type="inferred from homology"/>
<comment type="similarity">
    <text evidence="1">Belongs to the actin family.</text>
</comment>
<dbReference type="Proteomes" id="UP000001542">
    <property type="component" value="Unassembled WGS sequence"/>
</dbReference>
<dbReference type="EMBL" id="DS113185">
    <property type="protein sequence ID" value="EAY22239.1"/>
    <property type="molecule type" value="Genomic_DNA"/>
</dbReference>
<keyword evidence="3" id="KW-1185">Reference proteome</keyword>
<dbReference type="SUPFAM" id="SSF53067">
    <property type="entry name" value="Actin-like ATPase domain"/>
    <property type="match status" value="2"/>
</dbReference>
<dbReference type="AlphaFoldDB" id="A2DBN6"/>
<dbReference type="FunFam" id="3.90.640.10:FF:000007">
    <property type="entry name" value="Actin like 7B"/>
    <property type="match status" value="1"/>
</dbReference>
<sequence length="373" mass="41543">MEVSTIVIDTGAYSTRAGFGGDSDPQCILPTVIGRLKSPQDKAAAIATKDIYVGSEVFEQSKNLNLKCPISDRVISNIDEIEVFWQHIFSKELNINTSEHPVLMTESPQNTKIMREKVTQIMMETFKVPAYYTAYPGVLSLYANGMASGCVIDAGETITQILPVYQCFGMTHITGKVEVGGRSLNAYLKKLLNDHDITLPQQNEREIVRDIKEQLCYVATDFNNEVHNVDHESDSSIFTLPDGKQIVLGTQRFFCPELFFKPKSYGISSSSLTQSIFDVINKVDKDLRPLMYSNILLSGGSSMFPHFGERISNNLRGLLPPETNVLVQSPANRKNSAWIGGSVLVSLATFSQMWITKEEYDEVGPEVVNLKCF</sequence>
<dbReference type="PRINTS" id="PR00190">
    <property type="entry name" value="ACTIN"/>
</dbReference>
<organism evidence="2 3">
    <name type="scientific">Trichomonas vaginalis (strain ATCC PRA-98 / G3)</name>
    <dbReference type="NCBI Taxonomy" id="412133"/>
    <lineage>
        <taxon>Eukaryota</taxon>
        <taxon>Metamonada</taxon>
        <taxon>Parabasalia</taxon>
        <taxon>Trichomonadida</taxon>
        <taxon>Trichomonadidae</taxon>
        <taxon>Trichomonas</taxon>
    </lineage>
</organism>
<dbReference type="VEuPathDB" id="TrichDB:TVAGG3_0381220"/>